<dbReference type="AlphaFoldDB" id="A0A1M4ZPC3"/>
<dbReference type="PROSITE" id="PS51379">
    <property type="entry name" value="4FE4S_FER_2"/>
    <property type="match status" value="1"/>
</dbReference>
<dbReference type="Pfam" id="PF12801">
    <property type="entry name" value="Fer4_5"/>
    <property type="match status" value="1"/>
</dbReference>
<keyword evidence="7" id="KW-0472">Membrane</keyword>
<protein>
    <submittedName>
        <fullName evidence="9">Cytochrome c oxidase accessory protein FixG</fullName>
    </submittedName>
</protein>
<dbReference type="STRING" id="213588.SAMN02745204_02001"/>
<keyword evidence="7" id="KW-1133">Transmembrane helix</keyword>
<dbReference type="OrthoDB" id="9811700at2"/>
<gene>
    <name evidence="9" type="ORF">SAMN02745204_02001</name>
</gene>
<dbReference type="PANTHER" id="PTHR30176:SF3">
    <property type="entry name" value="FERREDOXIN-TYPE PROTEIN NAPH"/>
    <property type="match status" value="1"/>
</dbReference>
<keyword evidence="10" id="KW-1185">Reference proteome</keyword>
<dbReference type="Pfam" id="PF11614">
    <property type="entry name" value="FixG_C"/>
    <property type="match status" value="1"/>
</dbReference>
<dbReference type="Gene3D" id="2.60.40.10">
    <property type="entry name" value="Immunoglobulins"/>
    <property type="match status" value="1"/>
</dbReference>
<evidence type="ECO:0000313" key="10">
    <source>
        <dbReference type="Proteomes" id="UP000242857"/>
    </source>
</evidence>
<dbReference type="Pfam" id="PF13746">
    <property type="entry name" value="Fer4_18"/>
    <property type="match status" value="2"/>
</dbReference>
<dbReference type="GO" id="GO:0051539">
    <property type="term" value="F:4 iron, 4 sulfur cluster binding"/>
    <property type="evidence" value="ECO:0007669"/>
    <property type="project" value="UniProtKB-KW"/>
</dbReference>
<evidence type="ECO:0000256" key="6">
    <source>
        <dbReference type="ARBA" id="ARBA00023014"/>
    </source>
</evidence>
<dbReference type="Proteomes" id="UP000242857">
    <property type="component" value="Unassembled WGS sequence"/>
</dbReference>
<keyword evidence="4" id="KW-0249">Electron transport</keyword>
<evidence type="ECO:0000259" key="8">
    <source>
        <dbReference type="PROSITE" id="PS51379"/>
    </source>
</evidence>
<dbReference type="InterPro" id="IPR017896">
    <property type="entry name" value="4Fe4S_Fe-S-bd"/>
</dbReference>
<feature type="transmembrane region" description="Helical" evidence="7">
    <location>
        <begin position="83"/>
        <end position="104"/>
    </location>
</feature>
<feature type="transmembrane region" description="Helical" evidence="7">
    <location>
        <begin position="158"/>
        <end position="177"/>
    </location>
</feature>
<keyword evidence="3" id="KW-0479">Metal-binding</keyword>
<evidence type="ECO:0000256" key="3">
    <source>
        <dbReference type="ARBA" id="ARBA00022723"/>
    </source>
</evidence>
<sequence>MTNKQIPLDVLDTGGSAYVSERKVYPRDVSGLFTRLRTAAVFWLLGMFYLFPWLNWDGRQAVLFDLPARKFYVFGLTFWPQDFIFLAMLLMIAALSLFFFTALAGRLWCGYACPQTVWTEVFLWMERAFEGDRPKRMKLDAGPWTREKILRKTAKHTAWLLFALWTGFTFVGFFTPIRDLAARTPFLGVPGWGWSGWETFWVFFYALATWGNAGFLREQVCKYMCPYARFQSAMFDRNTLIIAYDLMRGEPRGPRKRGLASVLERGRGLLDIRTATDYVFRASKHPSAATQAAHAKGTITWDGDLSQVEPLPKFQPEQLGDCIDCTICVQVCPTGIDIRNGLQYECIACGACIDACNEVMDKLGYPKGLIRYSTQNAIDGAPTRVLRPRIVVYGLILLGLMVAWGWGVMHRSPLIAEVLRDRNALYQQDGDRLRNDYTLKLANKTDRAQTYRIRLDADPALGLALSGDPLEINVPAGTVVSQAVEVVAPVSVKGRHPVSFLVEASDGEARAKVDSTFFGPL</sequence>
<dbReference type="SUPFAM" id="SSF54862">
    <property type="entry name" value="4Fe-4S ferredoxins"/>
    <property type="match status" value="1"/>
</dbReference>
<keyword evidence="7" id="KW-0812">Transmembrane</keyword>
<feature type="transmembrane region" description="Helical" evidence="7">
    <location>
        <begin position="390"/>
        <end position="409"/>
    </location>
</feature>
<dbReference type="InterPro" id="IPR017900">
    <property type="entry name" value="4Fe4S_Fe_S_CS"/>
</dbReference>
<evidence type="ECO:0000256" key="4">
    <source>
        <dbReference type="ARBA" id="ARBA00022982"/>
    </source>
</evidence>
<evidence type="ECO:0000256" key="1">
    <source>
        <dbReference type="ARBA" id="ARBA00022448"/>
    </source>
</evidence>
<dbReference type="RefSeq" id="WP_072756418.1">
    <property type="nucleotide sequence ID" value="NZ_FQUK01000039.1"/>
</dbReference>
<keyword evidence="6" id="KW-0411">Iron-sulfur</keyword>
<keyword evidence="5" id="KW-0408">Iron</keyword>
<dbReference type="PANTHER" id="PTHR30176">
    <property type="entry name" value="FERREDOXIN-TYPE PROTEIN NAPH"/>
    <property type="match status" value="1"/>
</dbReference>
<feature type="transmembrane region" description="Helical" evidence="7">
    <location>
        <begin position="32"/>
        <end position="51"/>
    </location>
</feature>
<reference evidence="10" key="1">
    <citation type="submission" date="2016-11" db="EMBL/GenBank/DDBJ databases">
        <authorList>
            <person name="Varghese N."/>
            <person name="Submissions S."/>
        </authorList>
    </citation>
    <scope>NUCLEOTIDE SEQUENCE [LARGE SCALE GENOMIC DNA]</scope>
    <source>
        <strain evidence="10">DSM 14834</strain>
    </source>
</reference>
<keyword evidence="1" id="KW-0813">Transport</keyword>
<dbReference type="GO" id="GO:0005886">
    <property type="term" value="C:plasma membrane"/>
    <property type="evidence" value="ECO:0007669"/>
    <property type="project" value="TreeGrafter"/>
</dbReference>
<dbReference type="InterPro" id="IPR032879">
    <property type="entry name" value="FixG_C"/>
</dbReference>
<organism evidence="9 10">
    <name type="scientific">Thermomonas hydrothermalis</name>
    <dbReference type="NCBI Taxonomy" id="213588"/>
    <lineage>
        <taxon>Bacteria</taxon>
        <taxon>Pseudomonadati</taxon>
        <taxon>Pseudomonadota</taxon>
        <taxon>Gammaproteobacteria</taxon>
        <taxon>Lysobacterales</taxon>
        <taxon>Lysobacteraceae</taxon>
        <taxon>Thermomonas</taxon>
    </lineage>
</organism>
<dbReference type="GO" id="GO:0046872">
    <property type="term" value="F:metal ion binding"/>
    <property type="evidence" value="ECO:0007669"/>
    <property type="project" value="UniProtKB-KW"/>
</dbReference>
<accession>A0A1M4ZPC3</accession>
<evidence type="ECO:0000313" key="9">
    <source>
        <dbReference type="EMBL" id="SHF19899.1"/>
    </source>
</evidence>
<evidence type="ECO:0000256" key="5">
    <source>
        <dbReference type="ARBA" id="ARBA00023004"/>
    </source>
</evidence>
<evidence type="ECO:0000256" key="7">
    <source>
        <dbReference type="SAM" id="Phobius"/>
    </source>
</evidence>
<proteinExistence type="predicted"/>
<feature type="transmembrane region" description="Helical" evidence="7">
    <location>
        <begin position="197"/>
        <end position="216"/>
    </location>
</feature>
<name>A0A1M4ZPC3_9GAMM</name>
<dbReference type="PROSITE" id="PS00198">
    <property type="entry name" value="4FE4S_FER_1"/>
    <property type="match status" value="1"/>
</dbReference>
<keyword evidence="2" id="KW-0004">4Fe-4S</keyword>
<dbReference type="InterPro" id="IPR013783">
    <property type="entry name" value="Ig-like_fold"/>
</dbReference>
<dbReference type="InterPro" id="IPR051684">
    <property type="entry name" value="Electron_Trans/Redox"/>
</dbReference>
<dbReference type="EMBL" id="FQUK01000039">
    <property type="protein sequence ID" value="SHF19899.1"/>
    <property type="molecule type" value="Genomic_DNA"/>
</dbReference>
<feature type="domain" description="4Fe-4S ferredoxin-type" evidence="8">
    <location>
        <begin position="310"/>
        <end position="341"/>
    </location>
</feature>
<evidence type="ECO:0000256" key="2">
    <source>
        <dbReference type="ARBA" id="ARBA00022485"/>
    </source>
</evidence>